<sequence>MPFTDWPAPALVLSALLSALFLADAIRRAQWQAPLRDHLVWAGATALLWGARQMTLNMPGDLTLQYLGAAWLTVMLGYPRAIVALAIVFAAEAMAQDGLARLPSQAPRLLLLGILPAWLIWQLARLCRQKLPPNPFIFLLGVGFLGLFGSYALSLLLAAGLNALIGGPAAPAYAQLVLPYALLLATGESWLEGMMTTLLVVFAPGAVRLFDERYYLSPPPRG</sequence>
<gene>
    <name evidence="8" type="ORF">FHP08_13745</name>
</gene>
<feature type="transmembrane region" description="Helical" evidence="7">
    <location>
        <begin position="6"/>
        <end position="26"/>
    </location>
</feature>
<protein>
    <recommendedName>
        <fullName evidence="10">Energy-coupling factor ABC transporter permease</fullName>
    </recommendedName>
</protein>
<keyword evidence="2" id="KW-0813">Transport</keyword>
<evidence type="ECO:0000313" key="9">
    <source>
        <dbReference type="Proteomes" id="UP000321548"/>
    </source>
</evidence>
<feature type="transmembrane region" description="Helical" evidence="7">
    <location>
        <begin position="170"/>
        <end position="187"/>
    </location>
</feature>
<accession>A0A5C8NUE6</accession>
<evidence type="ECO:0000256" key="4">
    <source>
        <dbReference type="ARBA" id="ARBA00022692"/>
    </source>
</evidence>
<reference evidence="8 9" key="1">
    <citation type="submission" date="2019-06" db="EMBL/GenBank/DDBJ databases">
        <title>Quisquiliibacterium sp. nov., isolated from a maize field.</title>
        <authorList>
            <person name="Lin S.-Y."/>
            <person name="Tsai C.-F."/>
            <person name="Young C.-C."/>
        </authorList>
    </citation>
    <scope>NUCLEOTIDE SEQUENCE [LARGE SCALE GENOMIC DNA]</scope>
    <source>
        <strain evidence="8 9">CC-CFT501</strain>
    </source>
</reference>
<organism evidence="8 9">
    <name type="scientific">Zeimonas arvi</name>
    <dbReference type="NCBI Taxonomy" id="2498847"/>
    <lineage>
        <taxon>Bacteria</taxon>
        <taxon>Pseudomonadati</taxon>
        <taxon>Pseudomonadota</taxon>
        <taxon>Betaproteobacteria</taxon>
        <taxon>Burkholderiales</taxon>
        <taxon>Burkholderiaceae</taxon>
        <taxon>Zeimonas</taxon>
    </lineage>
</organism>
<dbReference type="InterPro" id="IPR002751">
    <property type="entry name" value="CbiM/NikMN"/>
</dbReference>
<evidence type="ECO:0000256" key="5">
    <source>
        <dbReference type="ARBA" id="ARBA00022989"/>
    </source>
</evidence>
<evidence type="ECO:0000256" key="3">
    <source>
        <dbReference type="ARBA" id="ARBA00022475"/>
    </source>
</evidence>
<comment type="caution">
    <text evidence="8">The sequence shown here is derived from an EMBL/GenBank/DDBJ whole genome shotgun (WGS) entry which is preliminary data.</text>
</comment>
<dbReference type="Gene3D" id="1.10.1760.20">
    <property type="match status" value="1"/>
</dbReference>
<evidence type="ECO:0000256" key="2">
    <source>
        <dbReference type="ARBA" id="ARBA00022448"/>
    </source>
</evidence>
<evidence type="ECO:0008006" key="10">
    <source>
        <dbReference type="Google" id="ProtNLM"/>
    </source>
</evidence>
<name>A0A5C8NUE6_9BURK</name>
<evidence type="ECO:0000313" key="8">
    <source>
        <dbReference type="EMBL" id="TXL64791.1"/>
    </source>
</evidence>
<dbReference type="EMBL" id="VDUY01000005">
    <property type="protein sequence ID" value="TXL64791.1"/>
    <property type="molecule type" value="Genomic_DNA"/>
</dbReference>
<evidence type="ECO:0000256" key="6">
    <source>
        <dbReference type="ARBA" id="ARBA00023136"/>
    </source>
</evidence>
<keyword evidence="6 7" id="KW-0472">Membrane</keyword>
<keyword evidence="4 7" id="KW-0812">Transmembrane</keyword>
<keyword evidence="5 7" id="KW-1133">Transmembrane helix</keyword>
<proteinExistence type="predicted"/>
<keyword evidence="9" id="KW-1185">Reference proteome</keyword>
<evidence type="ECO:0000256" key="1">
    <source>
        <dbReference type="ARBA" id="ARBA00004651"/>
    </source>
</evidence>
<evidence type="ECO:0000256" key="7">
    <source>
        <dbReference type="SAM" id="Phobius"/>
    </source>
</evidence>
<feature type="transmembrane region" description="Helical" evidence="7">
    <location>
        <begin position="68"/>
        <end position="94"/>
    </location>
</feature>
<comment type="subcellular location">
    <subcellularLocation>
        <location evidence="1">Cell membrane</location>
        <topology evidence="1">Multi-pass membrane protein</topology>
    </subcellularLocation>
</comment>
<feature type="transmembrane region" description="Helical" evidence="7">
    <location>
        <begin position="106"/>
        <end position="124"/>
    </location>
</feature>
<feature type="transmembrane region" description="Helical" evidence="7">
    <location>
        <begin position="38"/>
        <end position="56"/>
    </location>
</feature>
<feature type="transmembrane region" description="Helical" evidence="7">
    <location>
        <begin position="136"/>
        <end position="158"/>
    </location>
</feature>
<dbReference type="Proteomes" id="UP000321548">
    <property type="component" value="Unassembled WGS sequence"/>
</dbReference>
<dbReference type="GO" id="GO:0005886">
    <property type="term" value="C:plasma membrane"/>
    <property type="evidence" value="ECO:0007669"/>
    <property type="project" value="UniProtKB-SubCell"/>
</dbReference>
<keyword evidence="3" id="KW-1003">Cell membrane</keyword>
<dbReference type="GO" id="GO:0000041">
    <property type="term" value="P:transition metal ion transport"/>
    <property type="evidence" value="ECO:0007669"/>
    <property type="project" value="InterPro"/>
</dbReference>
<dbReference type="RefSeq" id="WP_147705040.1">
    <property type="nucleotide sequence ID" value="NZ_VDUY01000005.1"/>
</dbReference>
<dbReference type="AlphaFoldDB" id="A0A5C8NUE6"/>
<dbReference type="Pfam" id="PF01891">
    <property type="entry name" value="CbiM"/>
    <property type="match status" value="1"/>
</dbReference>
<dbReference type="OrthoDB" id="5297929at2"/>